<comment type="caution">
    <text evidence="1">The sequence shown here is derived from an EMBL/GenBank/DDBJ whole genome shotgun (WGS) entry which is preliminary data.</text>
</comment>
<keyword evidence="2" id="KW-1185">Reference proteome</keyword>
<protein>
    <submittedName>
        <fullName evidence="1">Uncharacterized protein</fullName>
    </submittedName>
</protein>
<gene>
    <name evidence="1" type="ORF">LTS18_008279</name>
</gene>
<accession>A0ACC3DA98</accession>
<reference evidence="1" key="1">
    <citation type="submission" date="2024-09" db="EMBL/GenBank/DDBJ databases">
        <title>Black Yeasts Isolated from many extreme environments.</title>
        <authorList>
            <person name="Coleine C."/>
            <person name="Stajich J.E."/>
            <person name="Selbmann L."/>
        </authorList>
    </citation>
    <scope>NUCLEOTIDE SEQUENCE</scope>
    <source>
        <strain evidence="1">CCFEE 5737</strain>
    </source>
</reference>
<evidence type="ECO:0000313" key="2">
    <source>
        <dbReference type="Proteomes" id="UP001186974"/>
    </source>
</evidence>
<proteinExistence type="predicted"/>
<evidence type="ECO:0000313" key="1">
    <source>
        <dbReference type="EMBL" id="KAK3064317.1"/>
    </source>
</evidence>
<organism evidence="1 2">
    <name type="scientific">Coniosporium uncinatum</name>
    <dbReference type="NCBI Taxonomy" id="93489"/>
    <lineage>
        <taxon>Eukaryota</taxon>
        <taxon>Fungi</taxon>
        <taxon>Dikarya</taxon>
        <taxon>Ascomycota</taxon>
        <taxon>Pezizomycotina</taxon>
        <taxon>Dothideomycetes</taxon>
        <taxon>Dothideomycetes incertae sedis</taxon>
        <taxon>Coniosporium</taxon>
    </lineage>
</organism>
<dbReference type="Proteomes" id="UP001186974">
    <property type="component" value="Unassembled WGS sequence"/>
</dbReference>
<sequence>MPESVERRKTLEEQIRQRNRAMEVYLHAARKVTVENMKRAKAKPTVGYEGPDVDIPYPRDYWLDPSSGGEEQAVGQKIEFENEDGREIGTSKAISVPRLNDVQEPVPVILAKRCEEWLSEKGKENEEKAKHRGEEEAERERERERERRRGKTSDFAVPEMMCLTLSHDEVI</sequence>
<name>A0ACC3DA98_9PEZI</name>
<dbReference type="EMBL" id="JAWDJW010006548">
    <property type="protein sequence ID" value="KAK3064317.1"/>
    <property type="molecule type" value="Genomic_DNA"/>
</dbReference>